<reference evidence="2" key="1">
    <citation type="submission" date="2020-04" db="EMBL/GenBank/DDBJ databases">
        <authorList>
            <person name="Chiriac C."/>
            <person name="Salcher M."/>
            <person name="Ghai R."/>
            <person name="Kavagutti S V."/>
        </authorList>
    </citation>
    <scope>NUCLEOTIDE SEQUENCE</scope>
</reference>
<sequence>MLWIIPAWVLSLIAIYFLGYYFRGITKKIAELEEVIQSKVDRKPVVEEPSSTILDPNDPVQEAIYQHKIMMEKLNGK</sequence>
<keyword evidence="1" id="KW-1133">Transmembrane helix</keyword>
<keyword evidence="1" id="KW-0472">Membrane</keyword>
<protein>
    <submittedName>
        <fullName evidence="2">Uncharacterized protein</fullName>
    </submittedName>
</protein>
<accession>A0A6J5LGY5</accession>
<gene>
    <name evidence="2" type="ORF">UFOVP253_30</name>
</gene>
<evidence type="ECO:0000313" key="2">
    <source>
        <dbReference type="EMBL" id="CAB4132523.1"/>
    </source>
</evidence>
<evidence type="ECO:0000256" key="1">
    <source>
        <dbReference type="SAM" id="Phobius"/>
    </source>
</evidence>
<organism evidence="2">
    <name type="scientific">uncultured Caudovirales phage</name>
    <dbReference type="NCBI Taxonomy" id="2100421"/>
    <lineage>
        <taxon>Viruses</taxon>
        <taxon>Duplodnaviria</taxon>
        <taxon>Heunggongvirae</taxon>
        <taxon>Uroviricota</taxon>
        <taxon>Caudoviricetes</taxon>
        <taxon>Peduoviridae</taxon>
        <taxon>Maltschvirus</taxon>
        <taxon>Maltschvirus maltsch</taxon>
    </lineage>
</organism>
<proteinExistence type="predicted"/>
<name>A0A6J5LGY5_9CAUD</name>
<keyword evidence="1" id="KW-0812">Transmembrane</keyword>
<feature type="transmembrane region" description="Helical" evidence="1">
    <location>
        <begin position="6"/>
        <end position="22"/>
    </location>
</feature>
<dbReference type="EMBL" id="LR796266">
    <property type="protein sequence ID" value="CAB4132523.1"/>
    <property type="molecule type" value="Genomic_DNA"/>
</dbReference>